<dbReference type="Gene3D" id="3.40.50.1980">
    <property type="entry name" value="Nitrogenase molybdenum iron protein domain"/>
    <property type="match status" value="1"/>
</dbReference>
<dbReference type="InterPro" id="IPR050902">
    <property type="entry name" value="ABC_Transporter_SBP"/>
</dbReference>
<dbReference type="InterPro" id="IPR002491">
    <property type="entry name" value="ABC_transptr_periplasmic_BD"/>
</dbReference>
<dbReference type="EMBL" id="VSSQ01087961">
    <property type="protein sequence ID" value="MPN34759.1"/>
    <property type="molecule type" value="Genomic_DNA"/>
</dbReference>
<evidence type="ECO:0000259" key="1">
    <source>
        <dbReference type="PROSITE" id="PS50983"/>
    </source>
</evidence>
<name>A0A645H9I0_9ZZZZ</name>
<proteinExistence type="predicted"/>
<protein>
    <recommendedName>
        <fullName evidence="1">Fe/B12 periplasmic-binding domain-containing protein</fullName>
    </recommendedName>
</protein>
<dbReference type="SUPFAM" id="SSF53807">
    <property type="entry name" value="Helical backbone' metal receptor"/>
    <property type="match status" value="1"/>
</dbReference>
<dbReference type="Pfam" id="PF01497">
    <property type="entry name" value="Peripla_BP_2"/>
    <property type="match status" value="1"/>
</dbReference>
<reference evidence="2" key="1">
    <citation type="submission" date="2019-08" db="EMBL/GenBank/DDBJ databases">
        <authorList>
            <person name="Kucharzyk K."/>
            <person name="Murdoch R.W."/>
            <person name="Higgins S."/>
            <person name="Loffler F."/>
        </authorList>
    </citation>
    <scope>NUCLEOTIDE SEQUENCE</scope>
</reference>
<feature type="domain" description="Fe/B12 periplasmic-binding" evidence="1">
    <location>
        <begin position="1"/>
        <end position="171"/>
    </location>
</feature>
<dbReference type="PANTHER" id="PTHR30535">
    <property type="entry name" value="VITAMIN B12-BINDING PROTEIN"/>
    <property type="match status" value="1"/>
</dbReference>
<evidence type="ECO:0000313" key="2">
    <source>
        <dbReference type="EMBL" id="MPN34759.1"/>
    </source>
</evidence>
<sequence length="211" mass="23774">MFDDSFYSALDLIGNVMETQEHCTEVVDYIKKCQTDLNDRTKDIPDDQKPTVYTGAVSFKGAHGFEGTYGAYPPFDAVNGKNVVDETGKTGAMLIDLEKVMGWNPDIIFLNPSNMELVNEDYKKNAAFYDGLKAVQNGEVYSQISYNYNWTNMEISIADAYYAGKIIYPKQFENIDMAKKADEIFTVMLGQPFYEKLVADGSKFDKITIGE</sequence>
<dbReference type="PANTHER" id="PTHR30535:SF34">
    <property type="entry name" value="MOLYBDATE-BINDING PROTEIN MOLA"/>
    <property type="match status" value="1"/>
</dbReference>
<accession>A0A645H9I0</accession>
<organism evidence="2">
    <name type="scientific">bioreactor metagenome</name>
    <dbReference type="NCBI Taxonomy" id="1076179"/>
    <lineage>
        <taxon>unclassified sequences</taxon>
        <taxon>metagenomes</taxon>
        <taxon>ecological metagenomes</taxon>
    </lineage>
</organism>
<gene>
    <name evidence="2" type="ORF">SDC9_182253</name>
</gene>
<dbReference type="AlphaFoldDB" id="A0A645H9I0"/>
<dbReference type="PROSITE" id="PS50983">
    <property type="entry name" value="FE_B12_PBP"/>
    <property type="match status" value="1"/>
</dbReference>
<comment type="caution">
    <text evidence="2">The sequence shown here is derived from an EMBL/GenBank/DDBJ whole genome shotgun (WGS) entry which is preliminary data.</text>
</comment>